<dbReference type="STRING" id="7167.A0A182FCL2"/>
<reference evidence="24" key="2">
    <citation type="submission" date="2022-08" db="UniProtKB">
        <authorList>
            <consortium name="EnsemblMetazoa"/>
        </authorList>
    </citation>
    <scope>IDENTIFICATION</scope>
    <source>
        <strain evidence="24">STECLA/ALBI9_A</strain>
    </source>
</reference>
<keyword evidence="25" id="KW-1185">Reference proteome</keyword>
<keyword evidence="8" id="KW-0489">Methyltransferase</keyword>
<feature type="binding site" evidence="19">
    <location>
        <position position="1749"/>
    </location>
    <ligand>
        <name>substrate</name>
    </ligand>
</feature>
<dbReference type="EnsemblMetazoa" id="AALB004247-RA">
    <property type="protein sequence ID" value="AALB004247-PA"/>
    <property type="gene ID" value="AALB004247"/>
</dbReference>
<proteinExistence type="inferred from homology"/>
<dbReference type="InterPro" id="IPR029026">
    <property type="entry name" value="tRNA_m1G_MTases_N"/>
</dbReference>
<evidence type="ECO:0000259" key="23">
    <source>
        <dbReference type="Pfam" id="PF09298"/>
    </source>
</evidence>
<dbReference type="GO" id="GO:0016423">
    <property type="term" value="F:tRNA (guanine) methyltransferase activity"/>
    <property type="evidence" value="ECO:0007669"/>
    <property type="project" value="InterPro"/>
</dbReference>
<dbReference type="EC" id="3.7.1.2" evidence="6"/>
<dbReference type="SUPFAM" id="SSF75217">
    <property type="entry name" value="alpha/beta knot"/>
    <property type="match status" value="1"/>
</dbReference>
<evidence type="ECO:0000256" key="6">
    <source>
        <dbReference type="ARBA" id="ARBA00012094"/>
    </source>
</evidence>
<keyword evidence="12 20" id="KW-0106">Calcium</keyword>
<dbReference type="Pfam" id="PF00588">
    <property type="entry name" value="SpoU_methylase"/>
    <property type="match status" value="1"/>
</dbReference>
<comment type="cofactor">
    <cofactor evidence="2 20">
        <name>Ca(2+)</name>
        <dbReference type="ChEBI" id="CHEBI:29108"/>
    </cofactor>
</comment>
<dbReference type="FunFam" id="3.90.850.10:FF:000004">
    <property type="entry name" value="Fumarylacetoacetase"/>
    <property type="match status" value="1"/>
</dbReference>
<dbReference type="VEuPathDB" id="VectorBase:AALB20_030053"/>
<sequence>MGFKSKFVQELCSLNTEVYEELLLVLLNENVFFKNVRNLHKPALEALVYVLLMKQRRILPASVYEKTNKFQLHHLFSLIDDNHLRLREEIDSLRWLLSALTLLVLGETNAEETHRGVESFVKQYEHDLHELPLYSDVLRTLLLLAKERPTLEPIFLHINGKKLIMRLTSESNTMRMKVLACLQTLMQFQSGLFEEWMMILQDDNQRLQTEQRVFLTFQLLQTLRPPDDHGDKIIEMLQCDQVWLIVMDGLMSKDAVCRKEALATIRYAISYAQQCKTAINGQYFNCPLDNAVHLNVYELLVTIIEALNETQTHLILPALDLFGKLKPLHRRWSNLLLQMELRHENPRVVQRGILHFFEERLFDAEEADLENLFLQTFNQSTLFATDGSTIDYLVKYYSKPASLMFLLNAAQDIEWNSVPYYCIANVIKRQVHLLTKFENAILKMFRKCIQNVRHVKNVSLRLATANLLLLSNLLYMERHRDELDLHQIVELLAEIEPFFPSLCNTLQRIEDETGVYFFDPFAVNNLVDMLPKAPAKDTIIIKQLIVKDAEKLNQMQCKKLAEYSVPLFLRVVQHIPTVDESVLQEFSVVNILALNRIRNEITIRYSLSNESLSIIREVIPLLQSISTDTANLLNEFVEDWKKIIDELRQKMALASFDYSKPVDAVQVIQLVHALGDRRLARSFFGLVSLPDLQKTFQRHLTAEAANGPTIDEIYVMIAEIYLMHTEAKSEIISNDIMAYEIDDDWSRLISLLDVGNVKVLSLVINILAAIGHNDNRFAIVDRCYKEILNYRKADHFMPLLQLFVEMLLKPYTGFSASKQDEDLDSIQIPYEVTNYINQFLEQANTIHGLANILFQHMLQIPIPIILNWVAFGKFLLQGMIFGDAMKRDQRVESEALDYHCHCFEMYDLDLPYETQADARVRVLCVQFLYRLAEANHPDATLFLLKLEHMLIERFTQITKAKERYYADSITHRQKLRIVQALCVVLKLTGTKPYPLLDVMLYETNQPNINYLIELIVADSAIDTLTIANSLKNERVKVSGVQSVFVILWLRCCQTQSLDEQYIYLLLPWTMAQNFSTRLYAQITITKMIATFAVQGAPGGALKNIYAAVNSYLRQGNVERNIEKCMKDFRFNTVFDYANLLTLENIFHNIPKVSGAPSEDVVNTRILKECFEVLGMSEINLGSALQFAELPVEKKETLFLAQSFGGADFIQRKIVPLKSLEPSEELLLGLPENLSLRKMDHSDGLIVIASLVNRAPNLGGLARTGEIFAVKQLVINSLQDIDNKEFQALSMTAEKWLNIGELKSHKIVEYLEEMKAKGYAIVGAEQTTGSKPIQELSFPKKSILVLGHEKNGLPAEIIRHLDLIGEIPQFGVVRSLNVHVTGAIFMWEYTKQHHVTVNFLKTTNMSFVPVSQGSDFPIENLPYGVFSTTVKPTARIGVAIGDQILDLSAVALFYPENVRAALGATVLNDLMALGCDAWKEVRRITRDLLLEGSALHKDAALQAKALVPQADAKMHLPANIGDYTDFYSSIHHATNVGVMFRGKENALMPNWKHLPVGYHGRASSVVVSGTPIRRPYGQTLPVDGADPAFGPCRLFDFELEMAFLVGGPATQLGDRVSVTEAANRVFGFVLMNDWSARDIQKWEYVPLGPFTAKNLGTSISPWVVPVAALEPFLVDNFPQDPQPFPYLRHEQKFNFDIKLEVDIKPKATGVATTVCRSNYRNLYWTALQQIAHHTVTGCNLKPGDLMASGTISGDAADSFGSMLELSWKGTKPVPLAGGETRKFLQDNDEVIVRGYCTNGELRIGFGSCSGVVLPATPFDE</sequence>
<evidence type="ECO:0000256" key="18">
    <source>
        <dbReference type="PIRSR" id="PIRSR605959-1"/>
    </source>
</evidence>
<dbReference type="Gene3D" id="2.30.30.230">
    <property type="entry name" value="Fumarylacetoacetase, N-terminal domain"/>
    <property type="match status" value="1"/>
</dbReference>
<feature type="binding site" evidence="19">
    <location>
        <position position="1643"/>
    </location>
    <ligand>
        <name>substrate</name>
    </ligand>
</feature>
<dbReference type="NCBIfam" id="TIGR01266">
    <property type="entry name" value="fum_ac_acetase"/>
    <property type="match status" value="1"/>
</dbReference>
<keyword evidence="11" id="KW-0378">Hydrolase</keyword>
<dbReference type="PANTHER" id="PTHR43069">
    <property type="entry name" value="FUMARYLACETOACETASE"/>
    <property type="match status" value="1"/>
</dbReference>
<keyword evidence="15" id="KW-0585">Phenylalanine catabolism</keyword>
<evidence type="ECO:0000256" key="4">
    <source>
        <dbReference type="ARBA" id="ARBA00004782"/>
    </source>
</evidence>
<feature type="binding site" evidence="20">
    <location>
        <position position="1524"/>
    </location>
    <ligand>
        <name>Ca(2+)</name>
        <dbReference type="ChEBI" id="CHEBI:29108"/>
    </ligand>
</feature>
<comment type="pathway">
    <text evidence="4">Amino-acid degradation; L-phenylalanine degradation; acetoacetate and fumarate from L-phenylalanine: step 6/6.</text>
</comment>
<evidence type="ECO:0000313" key="24">
    <source>
        <dbReference type="EnsemblMetazoa" id="AALB004247-PA"/>
    </source>
</evidence>
<keyword evidence="9" id="KW-0808">Transferase</keyword>
<dbReference type="Pfam" id="PF09298">
    <property type="entry name" value="FAA_hydrolase_N"/>
    <property type="match status" value="1"/>
</dbReference>
<evidence type="ECO:0000256" key="17">
    <source>
        <dbReference type="ARBA" id="ARBA00031740"/>
    </source>
</evidence>
<evidence type="ECO:0000256" key="5">
    <source>
        <dbReference type="ARBA" id="ARBA00010211"/>
    </source>
</evidence>
<evidence type="ECO:0000259" key="21">
    <source>
        <dbReference type="Pfam" id="PF00588"/>
    </source>
</evidence>
<dbReference type="GO" id="GO:1902000">
    <property type="term" value="P:homogentisate catabolic process"/>
    <property type="evidence" value="ECO:0007669"/>
    <property type="project" value="TreeGrafter"/>
</dbReference>
<dbReference type="GO" id="GO:0004334">
    <property type="term" value="F:fumarylacetoacetase activity"/>
    <property type="evidence" value="ECO:0007669"/>
    <property type="project" value="UniProtKB-EC"/>
</dbReference>
<evidence type="ECO:0000313" key="25">
    <source>
        <dbReference type="Proteomes" id="UP000069272"/>
    </source>
</evidence>
<dbReference type="CDD" id="cd18091">
    <property type="entry name" value="SpoU-like_TRM3-like"/>
    <property type="match status" value="1"/>
</dbReference>
<evidence type="ECO:0000256" key="8">
    <source>
        <dbReference type="ARBA" id="ARBA00022603"/>
    </source>
</evidence>
<evidence type="ECO:0000256" key="15">
    <source>
        <dbReference type="ARBA" id="ARBA00023232"/>
    </source>
</evidence>
<evidence type="ECO:0000256" key="11">
    <source>
        <dbReference type="ARBA" id="ARBA00022801"/>
    </source>
</evidence>
<evidence type="ECO:0000256" key="13">
    <source>
        <dbReference type="ARBA" id="ARBA00022842"/>
    </source>
</evidence>
<feature type="binding site" evidence="20">
    <location>
        <position position="1597"/>
    </location>
    <ligand>
        <name>Ca(2+)</name>
        <dbReference type="ChEBI" id="CHEBI:29108"/>
    </ligand>
</feature>
<name>A0A182FCL2_ANOAL</name>
<protein>
    <recommendedName>
        <fullName evidence="7">Fumarylacetoacetase</fullName>
        <ecNumber evidence="6">3.7.1.2</ecNumber>
    </recommendedName>
    <alternativeName>
        <fullName evidence="16">Beta-diketonase</fullName>
    </alternativeName>
    <alternativeName>
        <fullName evidence="17">Fumarylacetoacetate hydrolase</fullName>
    </alternativeName>
</protein>
<dbReference type="GO" id="GO:0006559">
    <property type="term" value="P:L-phenylalanine catabolic process"/>
    <property type="evidence" value="ECO:0007669"/>
    <property type="project" value="UniProtKB-KW"/>
</dbReference>
<dbReference type="InterPro" id="IPR015377">
    <property type="entry name" value="Fumarylacetoacetase_N"/>
</dbReference>
<evidence type="ECO:0000256" key="7">
    <source>
        <dbReference type="ARBA" id="ARBA00014741"/>
    </source>
</evidence>
<feature type="active site" description="Proton acceptor" evidence="18">
    <location>
        <position position="1531"/>
    </location>
</feature>
<comment type="catalytic activity">
    <reaction evidence="1">
        <text>4-fumarylacetoacetate + H2O = acetoacetate + fumarate + H(+)</text>
        <dbReference type="Rhea" id="RHEA:10244"/>
        <dbReference type="ChEBI" id="CHEBI:13705"/>
        <dbReference type="ChEBI" id="CHEBI:15377"/>
        <dbReference type="ChEBI" id="CHEBI:15378"/>
        <dbReference type="ChEBI" id="CHEBI:18034"/>
        <dbReference type="ChEBI" id="CHEBI:29806"/>
        <dbReference type="EC" id="3.7.1.2"/>
    </reaction>
</comment>
<reference evidence="24 25" key="1">
    <citation type="journal article" date="2017" name="G3 (Bethesda)">
        <title>The Physical Genome Mapping of Anopheles albimanus Corrected Scaffold Misassemblies and Identified Interarm Rearrangements in Genus Anopheles.</title>
        <authorList>
            <person name="Artemov G.N."/>
            <person name="Peery A.N."/>
            <person name="Jiang X."/>
            <person name="Tu Z."/>
            <person name="Stegniy V.N."/>
            <person name="Sharakhova M.V."/>
            <person name="Sharakhov I.V."/>
        </authorList>
    </citation>
    <scope>NUCLEOTIDE SEQUENCE [LARGE SCALE GENOMIC DNA]</scope>
    <source>
        <strain evidence="24 25">ALBI9_A</strain>
    </source>
</reference>
<evidence type="ECO:0000256" key="3">
    <source>
        <dbReference type="ARBA" id="ARBA00001946"/>
    </source>
</evidence>
<dbReference type="Pfam" id="PF01557">
    <property type="entry name" value="FAA_hydrolase"/>
    <property type="match status" value="1"/>
</dbReference>
<dbReference type="GO" id="GO:0046872">
    <property type="term" value="F:metal ion binding"/>
    <property type="evidence" value="ECO:0007669"/>
    <property type="project" value="UniProtKB-KW"/>
</dbReference>
<evidence type="ECO:0000256" key="2">
    <source>
        <dbReference type="ARBA" id="ARBA00001913"/>
    </source>
</evidence>
<evidence type="ECO:0000256" key="14">
    <source>
        <dbReference type="ARBA" id="ARBA00022878"/>
    </source>
</evidence>
<dbReference type="Proteomes" id="UP000069272">
    <property type="component" value="Chromosome 3L"/>
</dbReference>
<feature type="binding site" evidence="20">
    <location>
        <position position="1632"/>
    </location>
    <ligand>
        <name>Ca(2+)</name>
        <dbReference type="ChEBI" id="CHEBI:29108"/>
    </ligand>
</feature>
<feature type="domain" description="tRNA/rRNA methyltransferase SpoU type" evidence="21">
    <location>
        <begin position="1244"/>
        <end position="1386"/>
    </location>
</feature>
<keyword evidence="10 20" id="KW-0479">Metal-binding</keyword>
<evidence type="ECO:0000256" key="9">
    <source>
        <dbReference type="ARBA" id="ARBA00022679"/>
    </source>
</evidence>
<evidence type="ECO:0000256" key="12">
    <source>
        <dbReference type="ARBA" id="ARBA00022837"/>
    </source>
</evidence>
<dbReference type="InterPro" id="IPR044748">
    <property type="entry name" value="Trm3/TARBP1_C"/>
</dbReference>
<dbReference type="InterPro" id="IPR005959">
    <property type="entry name" value="Fumarylacetoacetase"/>
</dbReference>
<dbReference type="SUPFAM" id="SSF56529">
    <property type="entry name" value="FAH"/>
    <property type="match status" value="1"/>
</dbReference>
<evidence type="ECO:0000256" key="19">
    <source>
        <dbReference type="PIRSR" id="PIRSR605959-2"/>
    </source>
</evidence>
<feature type="binding site" evidence="20">
    <location>
        <position position="1632"/>
    </location>
    <ligand>
        <name>Mg(2+)</name>
        <dbReference type="ChEBI" id="CHEBI:18420"/>
    </ligand>
</feature>
<dbReference type="GO" id="GO:0003723">
    <property type="term" value="F:RNA binding"/>
    <property type="evidence" value="ECO:0007669"/>
    <property type="project" value="InterPro"/>
</dbReference>
<dbReference type="InterPro" id="IPR001537">
    <property type="entry name" value="SpoU_MeTrfase"/>
</dbReference>
<evidence type="ECO:0000256" key="10">
    <source>
        <dbReference type="ARBA" id="ARBA00022723"/>
    </source>
</evidence>
<keyword evidence="13 20" id="KW-0460">Magnesium</keyword>
<feature type="domain" description="Fumarylacetoacetase N-terminal" evidence="23">
    <location>
        <begin position="1418"/>
        <end position="1516"/>
    </location>
</feature>
<accession>A0A182FCL2</accession>
<dbReference type="InterPro" id="IPR011234">
    <property type="entry name" value="Fumarylacetoacetase-like_C"/>
</dbReference>
<evidence type="ECO:0000256" key="16">
    <source>
        <dbReference type="ARBA" id="ARBA00030270"/>
    </source>
</evidence>
<feature type="binding site" evidence="20">
    <location>
        <position position="1652"/>
    </location>
    <ligand>
        <name>Mg(2+)</name>
        <dbReference type="ChEBI" id="CHEBI:18420"/>
    </ligand>
</feature>
<evidence type="ECO:0000256" key="1">
    <source>
        <dbReference type="ARBA" id="ARBA00000353"/>
    </source>
</evidence>
<dbReference type="PANTHER" id="PTHR43069:SF2">
    <property type="entry name" value="FUMARYLACETOACETASE"/>
    <property type="match status" value="1"/>
</dbReference>
<dbReference type="GO" id="GO:0006572">
    <property type="term" value="P:L-tyrosine catabolic process"/>
    <property type="evidence" value="ECO:0007669"/>
    <property type="project" value="UniProtKB-KW"/>
</dbReference>
<evidence type="ECO:0000259" key="22">
    <source>
        <dbReference type="Pfam" id="PF01557"/>
    </source>
</evidence>
<dbReference type="Gene3D" id="3.90.850.10">
    <property type="entry name" value="Fumarylacetoacetase-like, C-terminal domain"/>
    <property type="match status" value="1"/>
</dbReference>
<keyword evidence="14" id="KW-0828">Tyrosine catabolism</keyword>
<dbReference type="InterPro" id="IPR029028">
    <property type="entry name" value="Alpha/beta_knot_MTases"/>
</dbReference>
<feature type="binding site" evidence="19">
    <location>
        <position position="1639"/>
    </location>
    <ligand>
        <name>substrate</name>
    </ligand>
</feature>
<organism evidence="24 25">
    <name type="scientific">Anopheles albimanus</name>
    <name type="common">New world malaria mosquito</name>
    <dbReference type="NCBI Taxonomy" id="7167"/>
    <lineage>
        <taxon>Eukaryota</taxon>
        <taxon>Metazoa</taxon>
        <taxon>Ecdysozoa</taxon>
        <taxon>Arthropoda</taxon>
        <taxon>Hexapoda</taxon>
        <taxon>Insecta</taxon>
        <taxon>Pterygota</taxon>
        <taxon>Neoptera</taxon>
        <taxon>Endopterygota</taxon>
        <taxon>Diptera</taxon>
        <taxon>Nematocera</taxon>
        <taxon>Culicoidea</taxon>
        <taxon>Culicidae</taxon>
        <taxon>Anophelinae</taxon>
        <taxon>Anopheles</taxon>
    </lineage>
</organism>
<dbReference type="VEuPathDB" id="VectorBase:AALB004247"/>
<feature type="domain" description="Fumarylacetoacetase-like C-terminal" evidence="22">
    <location>
        <begin position="1524"/>
        <end position="1802"/>
    </location>
</feature>
<dbReference type="InterPro" id="IPR036462">
    <property type="entry name" value="Fumarylacetoacetase_N_sf"/>
</dbReference>
<feature type="binding site" evidence="19">
    <location>
        <position position="1526"/>
    </location>
    <ligand>
        <name>substrate</name>
    </ligand>
</feature>
<dbReference type="VEuPathDB" id="VectorBase:AALB20_027996"/>
<feature type="binding site" evidence="20">
    <location>
        <position position="1656"/>
    </location>
    <ligand>
        <name>Mg(2+)</name>
        <dbReference type="ChEBI" id="CHEBI:18420"/>
    </ligand>
</feature>
<evidence type="ECO:0000256" key="20">
    <source>
        <dbReference type="PIRSR" id="PIRSR605959-3"/>
    </source>
</evidence>
<comment type="similarity">
    <text evidence="5">Belongs to the FAH family.</text>
</comment>
<feature type="binding site" evidence="20">
    <location>
        <position position="1599"/>
    </location>
    <ligand>
        <name>Ca(2+)</name>
        <dbReference type="ChEBI" id="CHEBI:29108"/>
    </ligand>
</feature>
<comment type="cofactor">
    <cofactor evidence="3 20">
        <name>Mg(2+)</name>
        <dbReference type="ChEBI" id="CHEBI:18420"/>
    </cofactor>
</comment>
<dbReference type="Gene3D" id="3.40.1280.10">
    <property type="match status" value="1"/>
</dbReference>
<dbReference type="GO" id="GO:0030488">
    <property type="term" value="P:tRNA methylation"/>
    <property type="evidence" value="ECO:0007669"/>
    <property type="project" value="InterPro"/>
</dbReference>
<dbReference type="InterPro" id="IPR036663">
    <property type="entry name" value="Fumarylacetoacetase_C_sf"/>
</dbReference>
<dbReference type="SUPFAM" id="SSF63433">
    <property type="entry name" value="Fumarylacetoacetate hydrolase, FAH, N-terminal domain"/>
    <property type="match status" value="1"/>
</dbReference>
<feature type="binding site" evidence="19">
    <location>
        <position position="1540"/>
    </location>
    <ligand>
        <name>substrate</name>
    </ligand>
</feature>